<protein>
    <submittedName>
        <fullName evidence="1">Uncharacterized protein</fullName>
    </submittedName>
</protein>
<gene>
    <name evidence="1" type="ORF">BJ138DRAFT_1017999</name>
</gene>
<keyword evidence="2" id="KW-1185">Reference proteome</keyword>
<dbReference type="EMBL" id="MU268240">
    <property type="protein sequence ID" value="KAH7905226.1"/>
    <property type="molecule type" value="Genomic_DNA"/>
</dbReference>
<reference evidence="1" key="1">
    <citation type="journal article" date="2021" name="New Phytol.">
        <title>Evolutionary innovations through gain and loss of genes in the ectomycorrhizal Boletales.</title>
        <authorList>
            <person name="Wu G."/>
            <person name="Miyauchi S."/>
            <person name="Morin E."/>
            <person name="Kuo A."/>
            <person name="Drula E."/>
            <person name="Varga T."/>
            <person name="Kohler A."/>
            <person name="Feng B."/>
            <person name="Cao Y."/>
            <person name="Lipzen A."/>
            <person name="Daum C."/>
            <person name="Hundley H."/>
            <person name="Pangilinan J."/>
            <person name="Johnson J."/>
            <person name="Barry K."/>
            <person name="LaButti K."/>
            <person name="Ng V."/>
            <person name="Ahrendt S."/>
            <person name="Min B."/>
            <person name="Choi I.G."/>
            <person name="Park H."/>
            <person name="Plett J.M."/>
            <person name="Magnuson J."/>
            <person name="Spatafora J.W."/>
            <person name="Nagy L.G."/>
            <person name="Henrissat B."/>
            <person name="Grigoriev I.V."/>
            <person name="Yang Z.L."/>
            <person name="Xu J."/>
            <person name="Martin F.M."/>
        </authorList>
    </citation>
    <scope>NUCLEOTIDE SEQUENCE</scope>
    <source>
        <strain evidence="1">ATCC 28755</strain>
    </source>
</reference>
<dbReference type="Proteomes" id="UP000790377">
    <property type="component" value="Unassembled WGS sequence"/>
</dbReference>
<name>A0ACB7ZVQ9_9AGAM</name>
<feature type="non-terminal residue" evidence="1">
    <location>
        <position position="1"/>
    </location>
</feature>
<comment type="caution">
    <text evidence="1">The sequence shown here is derived from an EMBL/GenBank/DDBJ whole genome shotgun (WGS) entry which is preliminary data.</text>
</comment>
<organism evidence="1 2">
    <name type="scientific">Hygrophoropsis aurantiaca</name>
    <dbReference type="NCBI Taxonomy" id="72124"/>
    <lineage>
        <taxon>Eukaryota</taxon>
        <taxon>Fungi</taxon>
        <taxon>Dikarya</taxon>
        <taxon>Basidiomycota</taxon>
        <taxon>Agaricomycotina</taxon>
        <taxon>Agaricomycetes</taxon>
        <taxon>Agaricomycetidae</taxon>
        <taxon>Boletales</taxon>
        <taxon>Coniophorineae</taxon>
        <taxon>Hygrophoropsidaceae</taxon>
        <taxon>Hygrophoropsis</taxon>
    </lineage>
</organism>
<evidence type="ECO:0000313" key="1">
    <source>
        <dbReference type="EMBL" id="KAH7905226.1"/>
    </source>
</evidence>
<proteinExistence type="predicted"/>
<accession>A0ACB7ZVQ9</accession>
<evidence type="ECO:0000313" key="2">
    <source>
        <dbReference type="Proteomes" id="UP000790377"/>
    </source>
</evidence>
<sequence>PSSLGTQAFCQLGQAIYEEFEIVVVLKEQMRVTDHVWRDFLDHLRHGFVQQHHVDMLRTLLITKPEAAVDFSTSPWNESSLFEDSGTSLRSKKHAQDSRSFVFQCPAEDRIKGEPLTLANRYAAATRNSGCGDQKRRNQDLPDMVEIFIGMKVMVTQNIQTDLDIQRS</sequence>